<dbReference type="FunFam" id="3.30.1010.10:FF:000014">
    <property type="entry name" value="Phosphatidylinositol 4-kinase STT4"/>
    <property type="match status" value="1"/>
</dbReference>
<dbReference type="HOGENOM" id="CLU_000893_1_0_1"/>
<dbReference type="InterPro" id="IPR011009">
    <property type="entry name" value="Kinase-like_dom_sf"/>
</dbReference>
<evidence type="ECO:0000256" key="2">
    <source>
        <dbReference type="ARBA" id="ARBA00006209"/>
    </source>
</evidence>
<gene>
    <name evidence="10" type="ORF">W97_04162</name>
</gene>
<evidence type="ECO:0000256" key="4">
    <source>
        <dbReference type="ARBA" id="ARBA00022679"/>
    </source>
</evidence>
<accession>R7YSW1</accession>
<dbReference type="Proteomes" id="UP000016924">
    <property type="component" value="Unassembled WGS sequence"/>
</dbReference>
<keyword evidence="5" id="KW-0547">Nucleotide-binding</keyword>
<dbReference type="Pfam" id="PF19274">
    <property type="entry name" value="PI4K_N"/>
    <property type="match status" value="1"/>
</dbReference>
<dbReference type="GeneID" id="19901473"/>
<evidence type="ECO:0000256" key="5">
    <source>
        <dbReference type="ARBA" id="ARBA00022741"/>
    </source>
</evidence>
<dbReference type="InterPro" id="IPR015433">
    <property type="entry name" value="PI3/4_kinase"/>
</dbReference>
<dbReference type="SUPFAM" id="SSF48371">
    <property type="entry name" value="ARM repeat"/>
    <property type="match status" value="2"/>
</dbReference>
<dbReference type="FunFam" id="1.25.40.70:FF:000011">
    <property type="entry name" value="Phosphatidylinositol 4-kinase alpha"/>
    <property type="match status" value="1"/>
</dbReference>
<name>R7YSW1_CONA1</name>
<dbReference type="GO" id="GO:0005524">
    <property type="term" value="F:ATP binding"/>
    <property type="evidence" value="ECO:0007669"/>
    <property type="project" value="UniProtKB-KW"/>
</dbReference>
<dbReference type="OMA" id="MKANFFV"/>
<dbReference type="OrthoDB" id="10264149at2759"/>
<dbReference type="EMBL" id="JH767571">
    <property type="protein sequence ID" value="EON64928.1"/>
    <property type="molecule type" value="Genomic_DNA"/>
</dbReference>
<dbReference type="GO" id="GO:0061909">
    <property type="term" value="P:autophagosome-lysosome fusion"/>
    <property type="evidence" value="ECO:0007669"/>
    <property type="project" value="EnsemblFungi"/>
</dbReference>
<dbReference type="GO" id="GO:0005886">
    <property type="term" value="C:plasma membrane"/>
    <property type="evidence" value="ECO:0007669"/>
    <property type="project" value="EnsemblFungi"/>
</dbReference>
<dbReference type="PROSITE" id="PS00916">
    <property type="entry name" value="PI3_4_KINASE_2"/>
    <property type="match status" value="1"/>
</dbReference>
<dbReference type="SMART" id="SM00146">
    <property type="entry name" value="PI3Kc"/>
    <property type="match status" value="1"/>
</dbReference>
<evidence type="ECO:0000256" key="6">
    <source>
        <dbReference type="ARBA" id="ARBA00022777"/>
    </source>
</evidence>
<feature type="domain" description="PI3K/PI4K catalytic" evidence="8">
    <location>
        <begin position="1683"/>
        <end position="1946"/>
    </location>
</feature>
<comment type="catalytic activity">
    <reaction evidence="1">
        <text>a 1,2-diacyl-sn-glycero-3-phospho-(1D-myo-inositol) + ATP = a 1,2-diacyl-sn-glycero-3-phospho-(1D-myo-inositol 4-phosphate) + ADP + H(+)</text>
        <dbReference type="Rhea" id="RHEA:19877"/>
        <dbReference type="ChEBI" id="CHEBI:15378"/>
        <dbReference type="ChEBI" id="CHEBI:30616"/>
        <dbReference type="ChEBI" id="CHEBI:57880"/>
        <dbReference type="ChEBI" id="CHEBI:58178"/>
        <dbReference type="ChEBI" id="CHEBI:456216"/>
        <dbReference type="EC" id="2.7.1.67"/>
    </reaction>
</comment>
<dbReference type="GO" id="GO:0140504">
    <property type="term" value="P:microlipophagy"/>
    <property type="evidence" value="ECO:0007669"/>
    <property type="project" value="EnsemblFungi"/>
</dbReference>
<reference evidence="11" key="1">
    <citation type="submission" date="2012-06" db="EMBL/GenBank/DDBJ databases">
        <title>The genome sequence of Coniosporium apollinis CBS 100218.</title>
        <authorList>
            <consortium name="The Broad Institute Genome Sequencing Platform"/>
            <person name="Cuomo C."/>
            <person name="Gorbushina A."/>
            <person name="Noack S."/>
            <person name="Walker B."/>
            <person name="Young S.K."/>
            <person name="Zeng Q."/>
            <person name="Gargeya S."/>
            <person name="Fitzgerald M."/>
            <person name="Haas B."/>
            <person name="Abouelleil A."/>
            <person name="Alvarado L."/>
            <person name="Arachchi H.M."/>
            <person name="Berlin A.M."/>
            <person name="Chapman S.B."/>
            <person name="Goldberg J."/>
            <person name="Griggs A."/>
            <person name="Gujja S."/>
            <person name="Hansen M."/>
            <person name="Howarth C."/>
            <person name="Imamovic A."/>
            <person name="Larimer J."/>
            <person name="McCowan C."/>
            <person name="Montmayeur A."/>
            <person name="Murphy C."/>
            <person name="Neiman D."/>
            <person name="Pearson M."/>
            <person name="Priest M."/>
            <person name="Roberts A."/>
            <person name="Saif S."/>
            <person name="Shea T."/>
            <person name="Sisk P."/>
            <person name="Sykes S."/>
            <person name="Wortman J."/>
            <person name="Nusbaum C."/>
            <person name="Birren B."/>
        </authorList>
    </citation>
    <scope>NUCLEOTIDE SEQUENCE [LARGE SCALE GENOMIC DNA]</scope>
    <source>
        <strain evidence="11">CBS 100218</strain>
    </source>
</reference>
<keyword evidence="6" id="KW-0418">Kinase</keyword>
<keyword evidence="7" id="KW-0067">ATP-binding</keyword>
<dbReference type="InterPro" id="IPR018936">
    <property type="entry name" value="PI3/4_kinase_CS"/>
</dbReference>
<keyword evidence="11" id="KW-1185">Reference proteome</keyword>
<dbReference type="Pfam" id="PF00454">
    <property type="entry name" value="PI3_PI4_kinase"/>
    <property type="match status" value="1"/>
</dbReference>
<dbReference type="InterPro" id="IPR000403">
    <property type="entry name" value="PI3/4_kinase_cat_dom"/>
</dbReference>
<dbReference type="PANTHER" id="PTHR10048">
    <property type="entry name" value="PHOSPHATIDYLINOSITOL KINASE"/>
    <property type="match status" value="1"/>
</dbReference>
<dbReference type="GO" id="GO:0060237">
    <property type="term" value="P:regulation of fungal-type cell wall organization"/>
    <property type="evidence" value="ECO:0007669"/>
    <property type="project" value="EnsemblFungi"/>
</dbReference>
<dbReference type="PROSITE" id="PS50290">
    <property type="entry name" value="PI3_4_KINASE_3"/>
    <property type="match status" value="1"/>
</dbReference>
<dbReference type="GO" id="GO:0046854">
    <property type="term" value="P:phosphatidylinositol phosphate biosynthetic process"/>
    <property type="evidence" value="ECO:0007669"/>
    <property type="project" value="EnsemblFungi"/>
</dbReference>
<dbReference type="PANTHER" id="PTHR10048:SF15">
    <property type="entry name" value="PHOSPHATIDYLINOSITOL 4-KINASE ALPHA"/>
    <property type="match status" value="1"/>
</dbReference>
<evidence type="ECO:0000313" key="11">
    <source>
        <dbReference type="Proteomes" id="UP000016924"/>
    </source>
</evidence>
<dbReference type="InterPro" id="IPR042236">
    <property type="entry name" value="PI3K_accessory_sf"/>
</dbReference>
<feature type="domain" description="PIK helical" evidence="9">
    <location>
        <begin position="1407"/>
        <end position="1582"/>
    </location>
</feature>
<dbReference type="RefSeq" id="XP_007780245.1">
    <property type="nucleotide sequence ID" value="XM_007782055.1"/>
</dbReference>
<dbReference type="PROSITE" id="PS00915">
    <property type="entry name" value="PI3_4_KINASE_1"/>
    <property type="match status" value="1"/>
</dbReference>
<evidence type="ECO:0000256" key="3">
    <source>
        <dbReference type="ARBA" id="ARBA00012169"/>
    </source>
</evidence>
<dbReference type="InterPro" id="IPR001263">
    <property type="entry name" value="PI3K_accessory_dom"/>
</dbReference>
<dbReference type="PROSITE" id="PS51545">
    <property type="entry name" value="PIK_HELICAL"/>
    <property type="match status" value="1"/>
</dbReference>
<organism evidence="10 11">
    <name type="scientific">Coniosporium apollinis (strain CBS 100218)</name>
    <name type="common">Rock-inhabiting black yeast</name>
    <dbReference type="NCBI Taxonomy" id="1168221"/>
    <lineage>
        <taxon>Eukaryota</taxon>
        <taxon>Fungi</taxon>
        <taxon>Dikarya</taxon>
        <taxon>Ascomycota</taxon>
        <taxon>Pezizomycotina</taxon>
        <taxon>Dothideomycetes</taxon>
        <taxon>Dothideomycetes incertae sedis</taxon>
        <taxon>Coniosporium</taxon>
    </lineage>
</organism>
<sequence length="1962" mass="219050">MSDDVMVKHTFSDRNTEIEVNVHHSHLRRDALEKLAALSAKSPKTATGHSDLTRLCKTCPQIHTGANGYGHGGSFSRPPAASIPMSLPELEVLLALCKAAPSVQNLENAQQLQQQISPYLPESHVQAIKPSSSVRELDPSPWETLTFQLTSALLCIGVNHTSLRRKAAATAQDYIEAWSSVAATLSAEQFDGDDTVDFREDGALSKVVTLAMSLLGFTEAAAQYACFWTARERLQVIESLREALSEKFVVALETALSVIRNARSSQRGLREWKRYTKHYAATGRPLGVMLLRQAFTRLIASSASLLVAPSMPHTEQSVLDVLRTMKRVDLRYTEPVDEELLFGLADIAADELRLLEEGSDYLQIGSAWQQRLACAVKANALISFLCCSIVDEEVAEPDTLITWLEATVADPVQLADENLASVVFKCMSVLAKTSSSIAATLSRFLPRVIVQGGFDGRTASVAADCLGSILMLLPQDAVIATLYSLGNVLSAGAEKDRAATASPFADGTSTSRAQPNGGLYKTKTGGSAISLAPSDVEEPSLVYATVIQTIVSIATSCSDEKITALALSMLIQKVGRVSVSVDAEIITESALLGAGSGESEFRSLLKLYDKLAHDALIRNNLLILEAVMTARNHLSRSIKKDKPSFGIYVIHLLETIISKGDAHEKYNRYIADSDLAAQEIGQLLSPLALVVSLNIATAGEKPGNDSIIILQRDAWFNIVVHGFDLTTPLGQKHINELRVLAQYSQPLVAEDRADQLESDIELNVVLRRGKGAEQAVDQKKHLIELLPSCEPHIRSISYPEAVFLNAANLVESLRASSGDCTKSLIYFLDPKLRNGPMGNVMTAIALGTVKTYLSRTLTGNIQAFSAPYLARQLSIIFSRCCHRISRVQQVAYSCADLIINSVPSALCQKTSLFALLELLTLMWSSCLEGETDEYEWTAYHASAREDIAVELSDDYSFRRSTLLTFQKHAKEWVGKALNVAPLDIKGFLQTYLSEIDDDNAYGHVALGRSFALEMGSAIPSTDQRLGAIDQHRELHINTASDFVSQYTTRQEYRLVDCIQDQQEEWTRPANGTDLLVRKTLGLIQSMEDAKTLLQDLEARTFSNRDVPIAELRDALRRAAALLCRARTDQSAIVHHLVGIPFAVFSKQAIKLGISLWTSVIKENPRMQSRILVEIVEQWEATVHNKRGFFDDSHHHFDPFYVKQEFAPTDKAAIQRQHQRTHNMIAPHFRLLQFFSSHFNATRLGSPHVEKIYNRLMHVTLEAMPYTSNHPLAREVHFHIVLLGLRVLRFSTDLSAAMQWRLKDRILSAALVWFSRQPKWSFGGNRLQVKAETHILADVQAALQDVATVGIKPNATLKSLQTKQDLLLMLLANEQSRLMVWLFPLDYEKKHYFTSGQHSKEPAEGALTLLLKTAWAEDSALAVQLAHRFPSAKLTNEVRWLILNFPDKITHEPDALEILLGNSLPSDVSFQLKYLLYWAPVNPITAVTYFLPAYGNHPFIIQYAMRALESHSVDVTFFYVPQIVQTLRYDVLGYVERYIIETAKFSQLFAHQIIWNMKANAYKDEDSQIPDPVKPTLDKVMDALISSFGKDDKAFYEREFSFFNEVTSISGKLRPFIKRPKPEKKQKIEEELRKIKVEVGVYLPSNPDGVVIGIDRKSGKPLQSHAKAPYMATFRIRKEKGEVEEREEKLNQAADGPRENTYEVWQSAIFKVGDDCRQDVLALQMIAAFRGIFHNVGLDVYVNPYRVTATAPGCGVIDVLPNSISRDMLGREAVNGLYEYFVSKYGGEDSIRFQEARTNFVKSMAAYSIISYLLQFKDRHNGNIMIDDAGHILHIDFGFCFDIAPGGIKFERAPFKLTSEMVAVMGGSTTSQPYRWFEELCIKAFLASRQHCEHLVHMVVVMLDSGLPCFKPETVQHFRERFVLERNERDAADFVKDLIKKSYSSHSTKTYDQFQLLTNGIPY</sequence>
<dbReference type="SUPFAM" id="SSF56112">
    <property type="entry name" value="Protein kinase-like (PK-like)"/>
    <property type="match status" value="1"/>
</dbReference>
<keyword evidence="4" id="KW-0808">Transferase</keyword>
<dbReference type="GO" id="GO:0005737">
    <property type="term" value="C:cytoplasm"/>
    <property type="evidence" value="ECO:0007669"/>
    <property type="project" value="TreeGrafter"/>
</dbReference>
<dbReference type="GO" id="GO:0048015">
    <property type="term" value="P:phosphatidylinositol-mediated signaling"/>
    <property type="evidence" value="ECO:0007669"/>
    <property type="project" value="TreeGrafter"/>
</dbReference>
<dbReference type="GO" id="GO:0006995">
    <property type="term" value="P:cellular response to nitrogen starvation"/>
    <property type="evidence" value="ECO:0007669"/>
    <property type="project" value="EnsemblFungi"/>
</dbReference>
<dbReference type="FunFam" id="1.10.1070.11:FF:000022">
    <property type="entry name" value="Phosphatidylinositol 4-kinase stt4"/>
    <property type="match status" value="1"/>
</dbReference>
<evidence type="ECO:0000256" key="1">
    <source>
        <dbReference type="ARBA" id="ARBA00001686"/>
    </source>
</evidence>
<protein>
    <recommendedName>
        <fullName evidence="3">1-phosphatidylinositol 4-kinase</fullName>
        <ecNumber evidence="3">2.7.1.67</ecNumber>
    </recommendedName>
</protein>
<dbReference type="Pfam" id="PF00613">
    <property type="entry name" value="PI3Ka"/>
    <property type="match status" value="1"/>
</dbReference>
<dbReference type="EC" id="2.7.1.67" evidence="3"/>
<dbReference type="InterPro" id="IPR016024">
    <property type="entry name" value="ARM-type_fold"/>
</dbReference>
<evidence type="ECO:0000313" key="10">
    <source>
        <dbReference type="EMBL" id="EON64928.1"/>
    </source>
</evidence>
<dbReference type="eggNOG" id="KOG0902">
    <property type="taxonomic scope" value="Eukaryota"/>
</dbReference>
<dbReference type="STRING" id="1168221.R7YSW1"/>
<dbReference type="Gene3D" id="3.30.1010.10">
    <property type="entry name" value="Phosphatidylinositol 3-kinase Catalytic Subunit, Chain A, domain 4"/>
    <property type="match status" value="1"/>
</dbReference>
<dbReference type="InterPro" id="IPR036940">
    <property type="entry name" value="PI3/4_kinase_cat_sf"/>
</dbReference>
<dbReference type="Gene3D" id="1.10.1070.11">
    <property type="entry name" value="Phosphatidylinositol 3-/4-kinase, catalytic domain"/>
    <property type="match status" value="1"/>
</dbReference>
<dbReference type="GO" id="GO:0004430">
    <property type="term" value="F:1-phosphatidylinositol 4-kinase activity"/>
    <property type="evidence" value="ECO:0007669"/>
    <property type="project" value="UniProtKB-EC"/>
</dbReference>
<evidence type="ECO:0000259" key="8">
    <source>
        <dbReference type="PROSITE" id="PS50290"/>
    </source>
</evidence>
<proteinExistence type="inferred from homology"/>
<dbReference type="GO" id="GO:0030866">
    <property type="term" value="P:cortical actin cytoskeleton organization"/>
    <property type="evidence" value="ECO:0007669"/>
    <property type="project" value="EnsemblFungi"/>
</dbReference>
<evidence type="ECO:0000259" key="9">
    <source>
        <dbReference type="PROSITE" id="PS51545"/>
    </source>
</evidence>
<dbReference type="GO" id="GO:0000422">
    <property type="term" value="P:autophagy of mitochondrion"/>
    <property type="evidence" value="ECO:0007669"/>
    <property type="project" value="EnsemblFungi"/>
</dbReference>
<dbReference type="CDD" id="cd05167">
    <property type="entry name" value="PI4Kc_III_alpha"/>
    <property type="match status" value="1"/>
</dbReference>
<dbReference type="InterPro" id="IPR045495">
    <property type="entry name" value="PI4K_N"/>
</dbReference>
<dbReference type="Gene3D" id="1.25.40.70">
    <property type="entry name" value="Phosphatidylinositol 3-kinase, accessory domain (PIK)"/>
    <property type="match status" value="1"/>
</dbReference>
<comment type="similarity">
    <text evidence="2">Belongs to the PI3/PI4-kinase family. Type III PI4K subfamily.</text>
</comment>
<dbReference type="SMART" id="SM00145">
    <property type="entry name" value="PI3Ka"/>
    <property type="match status" value="1"/>
</dbReference>
<evidence type="ECO:0000256" key="7">
    <source>
        <dbReference type="ARBA" id="ARBA00022840"/>
    </source>
</evidence>